<evidence type="ECO:0000313" key="5">
    <source>
        <dbReference type="Proteomes" id="UP000016666"/>
    </source>
</evidence>
<dbReference type="GO" id="GO:0016812">
    <property type="term" value="F:hydrolase activity, acting on carbon-nitrogen (but not peptide) bonds, in cyclic amides"/>
    <property type="evidence" value="ECO:0007669"/>
    <property type="project" value="TreeGrafter"/>
</dbReference>
<dbReference type="FunFam" id="2.30.40.10:FF:000029">
    <property type="entry name" value="Dihydropyrimidinase-related protein 5"/>
    <property type="match status" value="1"/>
</dbReference>
<feature type="region of interest" description="Disordered" evidence="2">
    <location>
        <begin position="117"/>
        <end position="192"/>
    </location>
</feature>
<proteinExistence type="inferred from homology"/>
<name>A0A493SVI4_ANAPP</name>
<evidence type="ECO:0000256" key="2">
    <source>
        <dbReference type="SAM" id="MobiDB-lite"/>
    </source>
</evidence>
<dbReference type="GeneTree" id="ENSGT01030000234527"/>
<dbReference type="InterPro" id="IPR011059">
    <property type="entry name" value="Metal-dep_hydrolase_composite"/>
</dbReference>
<evidence type="ECO:0000259" key="3">
    <source>
        <dbReference type="Pfam" id="PF01979"/>
    </source>
</evidence>
<dbReference type="STRING" id="8840.ENSAPLP00000017582"/>
<dbReference type="Proteomes" id="UP000016666">
    <property type="component" value="Unassembled WGS sequence"/>
</dbReference>
<feature type="compositionally biased region" description="Basic and acidic residues" evidence="2">
    <location>
        <begin position="410"/>
        <end position="421"/>
    </location>
</feature>
<dbReference type="Gene3D" id="3.20.20.140">
    <property type="entry name" value="Metal-dependent hydrolases"/>
    <property type="match status" value="1"/>
</dbReference>
<dbReference type="InterPro" id="IPR050378">
    <property type="entry name" value="Metallo-dep_Hydrolases_sf"/>
</dbReference>
<dbReference type="PANTHER" id="PTHR11647:SF58">
    <property type="entry name" value="DIHYDROPYRIMIDINASE-RELATED PROTEIN 5"/>
    <property type="match status" value="1"/>
</dbReference>
<dbReference type="PANTHER" id="PTHR11647">
    <property type="entry name" value="HYDRANTOINASE/DIHYDROPYRIMIDINASE FAMILY MEMBER"/>
    <property type="match status" value="1"/>
</dbReference>
<feature type="compositionally biased region" description="Low complexity" evidence="2">
    <location>
        <begin position="154"/>
        <end position="163"/>
    </location>
</feature>
<reference evidence="4" key="2">
    <citation type="submission" date="2025-08" db="UniProtKB">
        <authorList>
            <consortium name="Ensembl"/>
        </authorList>
    </citation>
    <scope>IDENTIFICATION</scope>
</reference>
<dbReference type="SUPFAM" id="SSF51338">
    <property type="entry name" value="Composite domain of metallo-dependent hydrolases"/>
    <property type="match status" value="1"/>
</dbReference>
<evidence type="ECO:0000256" key="1">
    <source>
        <dbReference type="ARBA" id="ARBA00008829"/>
    </source>
</evidence>
<dbReference type="Ensembl" id="ENSAPLT00000019428.1">
    <property type="protein sequence ID" value="ENSAPLP00000017582.1"/>
    <property type="gene ID" value="ENSAPLG00000019360.1"/>
</dbReference>
<feature type="domain" description="Amidohydrolase-related" evidence="3">
    <location>
        <begin position="542"/>
        <end position="623"/>
    </location>
</feature>
<feature type="compositionally biased region" description="Gly residues" evidence="2">
    <location>
        <begin position="117"/>
        <end position="127"/>
    </location>
</feature>
<feature type="compositionally biased region" description="Pro residues" evidence="2">
    <location>
        <begin position="393"/>
        <end position="403"/>
    </location>
</feature>
<sequence length="707" mass="73436">MSPGDVSMGCPQVVSPHPQGVSPCPQGVSPGRVLRVCPHIPRGCPHGVSPHPQGVSPCPWGVSPGGVPVSPGGVPGGLRPPMSRACCPQTHCPVYLVNVSSMSAGDVIASAKMQGTATGGAGGGGRGHGARLRPHGGNALLGPAHPARGPAPIAHRGAAGGALAPPPGGGPALCGGRARGAPPPAASPAHDAAAHVGMGTWGDTWGHGGTHGDMWGRVGTRGDMGGHGHMWGHVGTRAHTWGRGDTGTHVGTRGDMGTHVGTRGDTHGGTWGHGHQGVPVGVHTELWGHGGTRTDTGVHGHTDLCTGTRVAGMHTHTRAHTHTHTHVSRRCRAVGTGTQGHVGSWARACAQAGVQAHRATGAHGVWGCAHTCAHRHIGALCGGTGRTHAQPPLAHPPRAPPAPSHSRACPRREGGVRGDHHGARHAHRAALLPPGLVPRRRLRDRAPPAPGHQHLRLPHEPARQRHPERRGLRPPALQHQAEGHGQGGLHQDPARCQRGAGPHEHHLGAGSGTCASGRGRVPTAASGGHAREPLTPFWWQVGGKMDENRFVAVTSSNAAKLHNLYPRKGRIIPGADADVVVWDPEATKTISASTQVQGGEINLYENMRCHGVPLVTISRGRVVYENGVFMCAEGTGKFCPLRSFPDSVYKKLVQREKVRGGWGRGRVVQGGGGARRVALCARCRAVPWSVRCRWERGALGVTGRAWR</sequence>
<evidence type="ECO:0000313" key="4">
    <source>
        <dbReference type="Ensembl" id="ENSAPLP00000017582.1"/>
    </source>
</evidence>
<reference evidence="4" key="3">
    <citation type="submission" date="2025-09" db="UniProtKB">
        <authorList>
            <consortium name="Ensembl"/>
        </authorList>
    </citation>
    <scope>IDENTIFICATION</scope>
</reference>
<feature type="region of interest" description="Disordered" evidence="2">
    <location>
        <begin position="388"/>
        <end position="533"/>
    </location>
</feature>
<feature type="compositionally biased region" description="Basic and acidic residues" evidence="2">
    <location>
        <begin position="457"/>
        <end position="471"/>
    </location>
</feature>
<dbReference type="FunFam" id="3.20.20.140:FF:000174">
    <property type="entry name" value="Dihydropyrimidinase-related protein 2"/>
    <property type="match status" value="1"/>
</dbReference>
<comment type="similarity">
    <text evidence="1">Belongs to the metallo-dependent hydrolases superfamily. Hydantoinase/dihydropyrimidinase family.</text>
</comment>
<accession>A0A493SVI4</accession>
<keyword evidence="5" id="KW-1185">Reference proteome</keyword>
<dbReference type="Pfam" id="PF01979">
    <property type="entry name" value="Amidohydro_1"/>
    <property type="match status" value="1"/>
</dbReference>
<dbReference type="Gene3D" id="2.30.40.10">
    <property type="entry name" value="Urease, subunit C, domain 1"/>
    <property type="match status" value="1"/>
</dbReference>
<dbReference type="AlphaFoldDB" id="A0A493SVI4"/>
<dbReference type="InterPro" id="IPR006680">
    <property type="entry name" value="Amidohydro-rel"/>
</dbReference>
<dbReference type="GO" id="GO:0005829">
    <property type="term" value="C:cytosol"/>
    <property type="evidence" value="ECO:0007669"/>
    <property type="project" value="TreeGrafter"/>
</dbReference>
<gene>
    <name evidence="4" type="primary">DPYSL5</name>
</gene>
<organism evidence="4 5">
    <name type="scientific">Anas platyrhynchos platyrhynchos</name>
    <name type="common">Northern mallard</name>
    <dbReference type="NCBI Taxonomy" id="8840"/>
    <lineage>
        <taxon>Eukaryota</taxon>
        <taxon>Metazoa</taxon>
        <taxon>Chordata</taxon>
        <taxon>Craniata</taxon>
        <taxon>Vertebrata</taxon>
        <taxon>Euteleostomi</taxon>
        <taxon>Archelosauria</taxon>
        <taxon>Archosauria</taxon>
        <taxon>Dinosauria</taxon>
        <taxon>Saurischia</taxon>
        <taxon>Theropoda</taxon>
        <taxon>Coelurosauria</taxon>
        <taxon>Aves</taxon>
        <taxon>Neognathae</taxon>
        <taxon>Galloanserae</taxon>
        <taxon>Anseriformes</taxon>
        <taxon>Anatidae</taxon>
        <taxon>Anatinae</taxon>
        <taxon>Anas</taxon>
    </lineage>
</organism>
<reference evidence="5" key="1">
    <citation type="submission" date="2017-10" db="EMBL/GenBank/DDBJ databases">
        <title>A new Pekin duck reference genome.</title>
        <authorList>
            <person name="Hou Z.-C."/>
            <person name="Zhou Z.-K."/>
            <person name="Zhu F."/>
            <person name="Hou S.-S."/>
        </authorList>
    </citation>
    <scope>NUCLEOTIDE SEQUENCE [LARGE SCALE GENOMIC DNA]</scope>
</reference>
<protein>
    <submittedName>
        <fullName evidence="4">Dihydropyrimidinase like 5</fullName>
    </submittedName>
</protein>